<evidence type="ECO:0000313" key="1">
    <source>
        <dbReference type="EMBL" id="KAF0311038.1"/>
    </source>
</evidence>
<gene>
    <name evidence="1" type="ORF">FJT64_018106</name>
</gene>
<dbReference type="Proteomes" id="UP000440578">
    <property type="component" value="Unassembled WGS sequence"/>
</dbReference>
<sequence>MGHVLSLDDDHVTVGQLEQVGTSAADAVLYQPVRTHVSASLAYPSVDKWTPSMEYHRAQSSTQEWRPAHFLLVQVGTSAADAVLYQPVRNHVSASLAYPSVDKWTPSMEYHRAQSSTQEWRPAHFLLVQVGTSAADAVLYQPVRNHVSASLAYPSVDKWTPSMEYHRAQSSTQEWRPAHFLLVQVGTSAADAVLYQPVRNHVSASLAYPSVDKWTPSMEYHRAQSSTQEWRPAHFLRRASLGPDLRAVRRARGRSDRQRESECGVAAMVSSPASGAHHSVGSVRRTRHTVCICILLCWS</sequence>
<dbReference type="AlphaFoldDB" id="A0A6A4X7Q9"/>
<name>A0A6A4X7Q9_AMPAM</name>
<evidence type="ECO:0000313" key="2">
    <source>
        <dbReference type="Proteomes" id="UP000440578"/>
    </source>
</evidence>
<proteinExistence type="predicted"/>
<keyword evidence="2" id="KW-1185">Reference proteome</keyword>
<protein>
    <submittedName>
        <fullName evidence="1">Uncharacterized protein</fullName>
    </submittedName>
</protein>
<dbReference type="EMBL" id="VIIS01000269">
    <property type="protein sequence ID" value="KAF0311038.1"/>
    <property type="molecule type" value="Genomic_DNA"/>
</dbReference>
<accession>A0A6A4X7Q9</accession>
<reference evidence="1 2" key="1">
    <citation type="submission" date="2019-07" db="EMBL/GenBank/DDBJ databases">
        <title>Draft genome assembly of a fouling barnacle, Amphibalanus amphitrite (Darwin, 1854): The first reference genome for Thecostraca.</title>
        <authorList>
            <person name="Kim W."/>
        </authorList>
    </citation>
    <scope>NUCLEOTIDE SEQUENCE [LARGE SCALE GENOMIC DNA]</scope>
    <source>
        <strain evidence="1">SNU_AA5</strain>
        <tissue evidence="1">Soma without cirri and trophi</tissue>
    </source>
</reference>
<comment type="caution">
    <text evidence="1">The sequence shown here is derived from an EMBL/GenBank/DDBJ whole genome shotgun (WGS) entry which is preliminary data.</text>
</comment>
<organism evidence="1 2">
    <name type="scientific">Amphibalanus amphitrite</name>
    <name type="common">Striped barnacle</name>
    <name type="synonym">Balanus amphitrite</name>
    <dbReference type="NCBI Taxonomy" id="1232801"/>
    <lineage>
        <taxon>Eukaryota</taxon>
        <taxon>Metazoa</taxon>
        <taxon>Ecdysozoa</taxon>
        <taxon>Arthropoda</taxon>
        <taxon>Crustacea</taxon>
        <taxon>Multicrustacea</taxon>
        <taxon>Cirripedia</taxon>
        <taxon>Thoracica</taxon>
        <taxon>Thoracicalcarea</taxon>
        <taxon>Balanomorpha</taxon>
        <taxon>Balanoidea</taxon>
        <taxon>Balanidae</taxon>
        <taxon>Amphibalaninae</taxon>
        <taxon>Amphibalanus</taxon>
    </lineage>
</organism>